<feature type="transmembrane region" description="Helical" evidence="8">
    <location>
        <begin position="224"/>
        <end position="255"/>
    </location>
</feature>
<keyword evidence="3" id="KW-0813">Transport</keyword>
<keyword evidence="4" id="KW-1003">Cell membrane</keyword>
<gene>
    <name evidence="10" type="ORF">U14_00487</name>
</gene>
<accession>A0A0S6VQD4</accession>
<reference evidence="10" key="1">
    <citation type="journal article" date="2015" name="PeerJ">
        <title>First genomic representation of candidate bacterial phylum KSB3 points to enhanced environmental sensing as a trigger of wastewater bulking.</title>
        <authorList>
            <person name="Sekiguchi Y."/>
            <person name="Ohashi A."/>
            <person name="Parks D.H."/>
            <person name="Yamauchi T."/>
            <person name="Tyson G.W."/>
            <person name="Hugenholtz P."/>
        </authorList>
    </citation>
    <scope>NUCLEOTIDE SEQUENCE [LARGE SCALE GENOMIC DNA]</scope>
</reference>
<evidence type="ECO:0000313" key="10">
    <source>
        <dbReference type="EMBL" id="GAK49266.1"/>
    </source>
</evidence>
<feature type="transmembrane region" description="Helical" evidence="8">
    <location>
        <begin position="309"/>
        <end position="327"/>
    </location>
</feature>
<dbReference type="Pfam" id="PF03600">
    <property type="entry name" value="CitMHS"/>
    <property type="match status" value="1"/>
</dbReference>
<feature type="transmembrane region" description="Helical" evidence="8">
    <location>
        <begin position="169"/>
        <end position="191"/>
    </location>
</feature>
<name>A0A0S6VQD4_9BACT</name>
<evidence type="ECO:0000256" key="7">
    <source>
        <dbReference type="ARBA" id="ARBA00023136"/>
    </source>
</evidence>
<dbReference type="GO" id="GO:0005886">
    <property type="term" value="C:plasma membrane"/>
    <property type="evidence" value="ECO:0007669"/>
    <property type="project" value="UniProtKB-SubCell"/>
</dbReference>
<feature type="transmembrane region" description="Helical" evidence="8">
    <location>
        <begin position="410"/>
        <end position="428"/>
    </location>
</feature>
<feature type="transmembrane region" description="Helical" evidence="8">
    <location>
        <begin position="127"/>
        <end position="149"/>
    </location>
</feature>
<keyword evidence="7 8" id="KW-0472">Membrane</keyword>
<evidence type="ECO:0000256" key="8">
    <source>
        <dbReference type="SAM" id="Phobius"/>
    </source>
</evidence>
<feature type="transmembrane region" description="Helical" evidence="8">
    <location>
        <begin position="52"/>
        <end position="76"/>
    </location>
</feature>
<feature type="transmembrane region" description="Helical" evidence="8">
    <location>
        <begin position="23"/>
        <end position="40"/>
    </location>
</feature>
<evidence type="ECO:0000256" key="3">
    <source>
        <dbReference type="ARBA" id="ARBA00022448"/>
    </source>
</evidence>
<evidence type="ECO:0000256" key="4">
    <source>
        <dbReference type="ARBA" id="ARBA00022475"/>
    </source>
</evidence>
<proteinExistence type="inferred from homology"/>
<dbReference type="Proteomes" id="UP000030700">
    <property type="component" value="Unassembled WGS sequence"/>
</dbReference>
<keyword evidence="6 8" id="KW-1133">Transmembrane helix</keyword>
<dbReference type="PANTHER" id="PTHR43568:SF1">
    <property type="entry name" value="P PROTEIN"/>
    <property type="match status" value="1"/>
</dbReference>
<dbReference type="STRING" id="1499966.U14_00487"/>
<evidence type="ECO:0000313" key="11">
    <source>
        <dbReference type="Proteomes" id="UP000030700"/>
    </source>
</evidence>
<keyword evidence="11" id="KW-1185">Reference proteome</keyword>
<feature type="transmembrane region" description="Helical" evidence="8">
    <location>
        <begin position="275"/>
        <end position="297"/>
    </location>
</feature>
<dbReference type="HOGENOM" id="CLU_011920_4_0_0"/>
<dbReference type="InterPro" id="IPR000802">
    <property type="entry name" value="Arsenical_pump_ArsB"/>
</dbReference>
<evidence type="ECO:0000256" key="6">
    <source>
        <dbReference type="ARBA" id="ARBA00022989"/>
    </source>
</evidence>
<evidence type="ECO:0000256" key="1">
    <source>
        <dbReference type="ARBA" id="ARBA00004651"/>
    </source>
</evidence>
<dbReference type="InterPro" id="IPR004680">
    <property type="entry name" value="Cit_transptr-like_dom"/>
</dbReference>
<dbReference type="InterPro" id="IPR051475">
    <property type="entry name" value="Diverse_Ion_Transporter"/>
</dbReference>
<protein>
    <submittedName>
        <fullName evidence="10">Possible tyrosine transporter P-protein</fullName>
    </submittedName>
</protein>
<evidence type="ECO:0000256" key="2">
    <source>
        <dbReference type="ARBA" id="ARBA00009843"/>
    </source>
</evidence>
<organism evidence="10">
    <name type="scientific">Candidatus Moduliflexus flocculans</name>
    <dbReference type="NCBI Taxonomy" id="1499966"/>
    <lineage>
        <taxon>Bacteria</taxon>
        <taxon>Candidatus Moduliflexota</taxon>
        <taxon>Candidatus Moduliflexia</taxon>
        <taxon>Candidatus Moduliflexales</taxon>
        <taxon>Candidatus Moduliflexaceae</taxon>
    </lineage>
</organism>
<feature type="transmembrane region" description="Helical" evidence="8">
    <location>
        <begin position="365"/>
        <end position="390"/>
    </location>
</feature>
<comment type="similarity">
    <text evidence="2">Belongs to the CitM (TC 2.A.11) transporter family.</text>
</comment>
<sequence length="432" mass="46691">MFLGLGIFLIAYLFIITEKLPNTFSALLGGMLMIAVHILGEKEAFEAIDWEVIFLLMGMMVLVHIISETGVFQWIAIKLAQAVKGEPFPILLLLVLVTAVFSAFLDNVTTVLLIAPVSILLAEQLQLSPIPFLIAEALASNIGGTATLIGDPPNILIGMSAGLTFNEFLMHLTPVILINLATFMVTLWLLFGKEFRVSRDLKAKIMDLDADRALRDRGLLVKSLIILAAVITGFLTHGATGIGPATIAFGGAVILSILAKQEPEEVFKPMEWKTLFFFIGLFIMVAGIVKLGVIEIVAQKALEVTQSNLTVTSLLVLWLSAIVSAVVDNIPYTATLIPMIGGQGGLVENIHLAHPEIAMQTIKYALWWALSLGACLGGNGTLVGASANVVVSNIAAKSGKHISFMTFTKYGAIITVESMIISTIYLWIRYLR</sequence>
<keyword evidence="5 8" id="KW-0812">Transmembrane</keyword>
<feature type="domain" description="Citrate transporter-like" evidence="9">
    <location>
        <begin position="12"/>
        <end position="358"/>
    </location>
</feature>
<dbReference type="GO" id="GO:0015105">
    <property type="term" value="F:arsenite transmembrane transporter activity"/>
    <property type="evidence" value="ECO:0007669"/>
    <property type="project" value="InterPro"/>
</dbReference>
<evidence type="ECO:0000256" key="5">
    <source>
        <dbReference type="ARBA" id="ARBA00022692"/>
    </source>
</evidence>
<dbReference type="CDD" id="cd01116">
    <property type="entry name" value="P_permease"/>
    <property type="match status" value="1"/>
</dbReference>
<dbReference type="PANTHER" id="PTHR43568">
    <property type="entry name" value="P PROTEIN"/>
    <property type="match status" value="1"/>
</dbReference>
<dbReference type="AlphaFoldDB" id="A0A0S6VQD4"/>
<dbReference type="PRINTS" id="PR00758">
    <property type="entry name" value="ARSENICPUMP"/>
</dbReference>
<evidence type="ECO:0000259" key="9">
    <source>
        <dbReference type="Pfam" id="PF03600"/>
    </source>
</evidence>
<dbReference type="EMBL" id="DF820455">
    <property type="protein sequence ID" value="GAK49266.1"/>
    <property type="molecule type" value="Genomic_DNA"/>
</dbReference>
<feature type="transmembrane region" description="Helical" evidence="8">
    <location>
        <begin position="88"/>
        <end position="115"/>
    </location>
</feature>
<comment type="subcellular location">
    <subcellularLocation>
        <location evidence="1">Cell membrane</location>
        <topology evidence="1">Multi-pass membrane protein</topology>
    </subcellularLocation>
</comment>